<gene>
    <name evidence="1" type="ORF">SAMN04488505_104331</name>
</gene>
<dbReference type="RefSeq" id="WP_089915197.1">
    <property type="nucleotide sequence ID" value="NZ_FOBB01000004.1"/>
</dbReference>
<proteinExistence type="predicted"/>
<dbReference type="OrthoDB" id="793749at2"/>
<organism evidence="1 2">
    <name type="scientific">Chitinophaga rupis</name>
    <dbReference type="NCBI Taxonomy" id="573321"/>
    <lineage>
        <taxon>Bacteria</taxon>
        <taxon>Pseudomonadati</taxon>
        <taxon>Bacteroidota</taxon>
        <taxon>Chitinophagia</taxon>
        <taxon>Chitinophagales</taxon>
        <taxon>Chitinophagaceae</taxon>
        <taxon>Chitinophaga</taxon>
    </lineage>
</organism>
<dbReference type="STRING" id="573321.SAMN04488505_104331"/>
<dbReference type="Proteomes" id="UP000198984">
    <property type="component" value="Unassembled WGS sequence"/>
</dbReference>
<reference evidence="1 2" key="1">
    <citation type="submission" date="2016-10" db="EMBL/GenBank/DDBJ databases">
        <authorList>
            <person name="de Groot N.N."/>
        </authorList>
    </citation>
    <scope>NUCLEOTIDE SEQUENCE [LARGE SCALE GENOMIC DNA]</scope>
    <source>
        <strain evidence="1 2">DSM 21039</strain>
    </source>
</reference>
<evidence type="ECO:0000313" key="1">
    <source>
        <dbReference type="EMBL" id="SEM41530.1"/>
    </source>
</evidence>
<dbReference type="EMBL" id="FOBB01000004">
    <property type="protein sequence ID" value="SEM41530.1"/>
    <property type="molecule type" value="Genomic_DNA"/>
</dbReference>
<accession>A0A1H7Y5W7</accession>
<evidence type="ECO:0000313" key="2">
    <source>
        <dbReference type="Proteomes" id="UP000198984"/>
    </source>
</evidence>
<name>A0A1H7Y5W7_9BACT</name>
<protein>
    <submittedName>
        <fullName evidence="1">Uncharacterized protein</fullName>
    </submittedName>
</protein>
<keyword evidence="2" id="KW-1185">Reference proteome</keyword>
<dbReference type="AlphaFoldDB" id="A0A1H7Y5W7"/>
<sequence>MKRKTVKQILLWGGGIFLCLTVVLAVHIYIVTRPKAPDAHTRIMARIDIKQPLSQQDADKISSWMYQQQGIDRVMVNPQSRIVVFTFFPVKTSANDIVHNFKTALHYPGDRYLPSAEEMKQGCPAMGASFASKITGIVKYIF</sequence>